<dbReference type="InterPro" id="IPR007325">
    <property type="entry name" value="KFase/CYL"/>
</dbReference>
<keyword evidence="9" id="KW-0823">Tryptophan catabolism</keyword>
<keyword evidence="8" id="KW-0862">Zinc</keyword>
<keyword evidence="6" id="KW-0479">Metal-binding</keyword>
<evidence type="ECO:0000256" key="7">
    <source>
        <dbReference type="ARBA" id="ARBA00022801"/>
    </source>
</evidence>
<comment type="function">
    <text evidence="2">Catalyzes the hydrolysis of N-formyl-L-kynurenine to L-kynurenine, the second step in the kynurenine pathway of tryptophan degradation.</text>
</comment>
<dbReference type="Proteomes" id="UP000594468">
    <property type="component" value="Chromosome"/>
</dbReference>
<sequence length="212" mass="23064">MTDIYDITRTISPQLQVWPGDTPYSVTPVMQMTEGSSVNLVTLITTAHVGTHADAYYHYTLNGAYADKMPLEAYIGPARVVTVSKREGPLVPEDFAHVDLRGGQRLLVHSSSSDLPDNAWPEAIVYPSPELIAWLASMHYVLIGMDSPSVDAFDSKDLPGHNAICAHGMVNLEGLILRNVPDGDYELVALPLKLDLACGSPVRAILRPLSQT</sequence>
<comment type="cofactor">
    <cofactor evidence="1">
        <name>Zn(2+)</name>
        <dbReference type="ChEBI" id="CHEBI:29105"/>
    </cofactor>
</comment>
<evidence type="ECO:0000256" key="5">
    <source>
        <dbReference type="ARBA" id="ARBA00014889"/>
    </source>
</evidence>
<evidence type="ECO:0000313" key="12">
    <source>
        <dbReference type="EMBL" id="QPC85040.1"/>
    </source>
</evidence>
<accession>A0A7S8EDM2</accession>
<evidence type="ECO:0000256" key="2">
    <source>
        <dbReference type="ARBA" id="ARBA00002204"/>
    </source>
</evidence>
<comment type="subunit">
    <text evidence="3">Homodimer.</text>
</comment>
<evidence type="ECO:0000256" key="10">
    <source>
        <dbReference type="ARBA" id="ARBA00048496"/>
    </source>
</evidence>
<evidence type="ECO:0000256" key="8">
    <source>
        <dbReference type="ARBA" id="ARBA00022833"/>
    </source>
</evidence>
<dbReference type="RefSeq" id="WP_195173103.1">
    <property type="nucleotide sequence ID" value="NZ_CP062983.1"/>
</dbReference>
<dbReference type="GO" id="GO:0046872">
    <property type="term" value="F:metal ion binding"/>
    <property type="evidence" value="ECO:0007669"/>
    <property type="project" value="UniProtKB-KW"/>
</dbReference>
<dbReference type="FunFam" id="3.50.30.50:FF:000001">
    <property type="entry name" value="Kynurenine formamidase"/>
    <property type="match status" value="1"/>
</dbReference>
<dbReference type="EC" id="3.5.1.9" evidence="4"/>
<evidence type="ECO:0000256" key="6">
    <source>
        <dbReference type="ARBA" id="ARBA00022723"/>
    </source>
</evidence>
<evidence type="ECO:0000256" key="9">
    <source>
        <dbReference type="ARBA" id="ARBA00023079"/>
    </source>
</evidence>
<evidence type="ECO:0000256" key="4">
    <source>
        <dbReference type="ARBA" id="ARBA00012930"/>
    </source>
</evidence>
<dbReference type="InterPro" id="IPR037175">
    <property type="entry name" value="KFase_sf"/>
</dbReference>
<proteinExistence type="predicted"/>
<evidence type="ECO:0000256" key="3">
    <source>
        <dbReference type="ARBA" id="ARBA00011738"/>
    </source>
</evidence>
<dbReference type="Pfam" id="PF04199">
    <property type="entry name" value="Cyclase"/>
    <property type="match status" value="1"/>
</dbReference>
<protein>
    <recommendedName>
        <fullName evidence="5">Kynurenine formamidase</fullName>
        <ecNumber evidence="4">3.5.1.9</ecNumber>
    </recommendedName>
</protein>
<keyword evidence="13" id="KW-1185">Reference proteome</keyword>
<dbReference type="KEGG" id="pmet:G4Y79_11930"/>
<evidence type="ECO:0000313" key="13">
    <source>
        <dbReference type="Proteomes" id="UP000594468"/>
    </source>
</evidence>
<comment type="pathway">
    <text evidence="11">Amino-acid degradation; L-tryptophan degradation via kynurenine pathway; L-kynurenine from L-tryptophan: step 2/2.</text>
</comment>
<evidence type="ECO:0000256" key="1">
    <source>
        <dbReference type="ARBA" id="ARBA00001947"/>
    </source>
</evidence>
<keyword evidence="7" id="KW-0378">Hydrolase</keyword>
<comment type="catalytic activity">
    <reaction evidence="10">
        <text>N-formyl-L-kynurenine + H2O = L-kynurenine + formate + H(+)</text>
        <dbReference type="Rhea" id="RHEA:13009"/>
        <dbReference type="ChEBI" id="CHEBI:15377"/>
        <dbReference type="ChEBI" id="CHEBI:15378"/>
        <dbReference type="ChEBI" id="CHEBI:15740"/>
        <dbReference type="ChEBI" id="CHEBI:57959"/>
        <dbReference type="ChEBI" id="CHEBI:58629"/>
        <dbReference type="EC" id="3.5.1.9"/>
    </reaction>
</comment>
<evidence type="ECO:0000256" key="11">
    <source>
        <dbReference type="ARBA" id="ARBA00060547"/>
    </source>
</evidence>
<name>A0A7S8EDM2_9CHLR</name>
<dbReference type="PANTHER" id="PTHR31118">
    <property type="entry name" value="CYCLASE-LIKE PROTEIN 2"/>
    <property type="match status" value="1"/>
</dbReference>
<dbReference type="PANTHER" id="PTHR31118:SF32">
    <property type="entry name" value="KYNURENINE FORMAMIDASE"/>
    <property type="match status" value="1"/>
</dbReference>
<dbReference type="EMBL" id="CP062983">
    <property type="protein sequence ID" value="QPC85040.1"/>
    <property type="molecule type" value="Genomic_DNA"/>
</dbReference>
<dbReference type="SUPFAM" id="SSF102198">
    <property type="entry name" value="Putative cyclase"/>
    <property type="match status" value="1"/>
</dbReference>
<dbReference type="GO" id="GO:0004061">
    <property type="term" value="F:arylformamidase activity"/>
    <property type="evidence" value="ECO:0007669"/>
    <property type="project" value="UniProtKB-EC"/>
</dbReference>
<dbReference type="AlphaFoldDB" id="A0A7S8EDM2"/>
<dbReference type="GO" id="GO:0019441">
    <property type="term" value="P:L-tryptophan catabolic process to kynurenine"/>
    <property type="evidence" value="ECO:0007669"/>
    <property type="project" value="InterPro"/>
</dbReference>
<organism evidence="12 13">
    <name type="scientific">Phototrophicus methaneseepsis</name>
    <dbReference type="NCBI Taxonomy" id="2710758"/>
    <lineage>
        <taxon>Bacteria</taxon>
        <taxon>Bacillati</taxon>
        <taxon>Chloroflexota</taxon>
        <taxon>Candidatus Thermofontia</taxon>
        <taxon>Phototrophicales</taxon>
        <taxon>Phototrophicaceae</taxon>
        <taxon>Phototrophicus</taxon>
    </lineage>
</organism>
<gene>
    <name evidence="12" type="ORF">G4Y79_11930</name>
</gene>
<dbReference type="Gene3D" id="3.50.30.50">
    <property type="entry name" value="Putative cyclase"/>
    <property type="match status" value="1"/>
</dbReference>
<reference evidence="12 13" key="1">
    <citation type="submission" date="2020-02" db="EMBL/GenBank/DDBJ databases">
        <authorList>
            <person name="Zheng R.K."/>
            <person name="Sun C.M."/>
        </authorList>
    </citation>
    <scope>NUCLEOTIDE SEQUENCE [LARGE SCALE GENOMIC DNA]</scope>
    <source>
        <strain evidence="13">rifampicinis</strain>
    </source>
</reference>